<keyword evidence="2" id="KW-1185">Reference proteome</keyword>
<dbReference type="Pfam" id="PF26317">
    <property type="entry name" value="CntK_N"/>
    <property type="match status" value="1"/>
</dbReference>
<accession>A0A1M6N495</accession>
<dbReference type="Proteomes" id="UP000184052">
    <property type="component" value="Unassembled WGS sequence"/>
</dbReference>
<evidence type="ECO:0000313" key="1">
    <source>
        <dbReference type="EMBL" id="SHJ90524.1"/>
    </source>
</evidence>
<dbReference type="EMBL" id="FQZL01000059">
    <property type="protein sequence ID" value="SHJ90524.1"/>
    <property type="molecule type" value="Genomic_DNA"/>
</dbReference>
<dbReference type="InterPro" id="IPR058944">
    <property type="entry name" value="CntK-like"/>
</dbReference>
<dbReference type="STRING" id="1121476.SAMN02745751_03680"/>
<proteinExistence type="predicted"/>
<dbReference type="Gene3D" id="3.10.310.10">
    <property type="entry name" value="Diaminopimelate Epimerase, Chain A, domain 1"/>
    <property type="match status" value="2"/>
</dbReference>
<organism evidence="1 2">
    <name type="scientific">Dethiosulfatibacter aminovorans DSM 17477</name>
    <dbReference type="NCBI Taxonomy" id="1121476"/>
    <lineage>
        <taxon>Bacteria</taxon>
        <taxon>Bacillati</taxon>
        <taxon>Bacillota</taxon>
        <taxon>Tissierellia</taxon>
        <taxon>Dethiosulfatibacter</taxon>
    </lineage>
</organism>
<gene>
    <name evidence="1" type="ORF">SAMN02745751_03680</name>
</gene>
<name>A0A1M6N495_9FIRM</name>
<dbReference type="AlphaFoldDB" id="A0A1M6N495"/>
<reference evidence="1 2" key="1">
    <citation type="submission" date="2016-11" db="EMBL/GenBank/DDBJ databases">
        <authorList>
            <person name="Jaros S."/>
            <person name="Januszkiewicz K."/>
            <person name="Wedrychowicz H."/>
        </authorList>
    </citation>
    <scope>NUCLEOTIDE SEQUENCE [LARGE SCALE GENOMIC DNA]</scope>
    <source>
        <strain evidence="1 2">DSM 17477</strain>
    </source>
</reference>
<sequence>MKLNFIKTNPTENMTVFILDQVSRDEYVDIANKIMNYNNINAEQVGFVEKPTYPNGEACAKLHMMGGEFCGNATRALAAVMVDRHQCKYNYSDNKIHVTLEVSGADKSISCEVIPTFKKGKFISGVEMPLHEMIYDYEIEYDAERYKGTMVEFQGIMHLIIELDDNASKEEFFEKVKEDFKYKEYDALGIMFSNKKDYSMVPLVYVKATGSLIWERGCGSGATAMGIAVSYEQKKEVDITIKQPGGELQVTTKWDGNDVTKLFLNGDVEIVAEGVLQV</sequence>
<dbReference type="RefSeq" id="WP_073051147.1">
    <property type="nucleotide sequence ID" value="NZ_FQZL01000059.1"/>
</dbReference>
<dbReference type="OrthoDB" id="9813391at2"/>
<dbReference type="SUPFAM" id="SSF54506">
    <property type="entry name" value="Diaminopimelate epimerase-like"/>
    <property type="match status" value="2"/>
</dbReference>
<evidence type="ECO:0000313" key="2">
    <source>
        <dbReference type="Proteomes" id="UP000184052"/>
    </source>
</evidence>
<protein>
    <submittedName>
        <fullName evidence="1">Diaminopimelate epimerase</fullName>
    </submittedName>
</protein>